<feature type="transmembrane region" description="Helical" evidence="3">
    <location>
        <begin position="39"/>
        <end position="63"/>
    </location>
</feature>
<sequence>MADPREIAEKELGPALVEHQVDPDLDGSWLPPVDGGKDAWLFLAACWVVELLIFGFAFSYGVFQNFYSTHEPFAGSGNIAVIGVLTTGLIFLPSPFVLHLCRNHPHWARWLSPIGLFCACLFTFASSFCTTVPQLIGVQGILLGTSGCFASCPCVVFIDQWFDKRKGMAFGVMAGAAGLGGAVIPLILDNLLINLGFATAMRIWAGIFFVLAAPLAYFVRPRLPPHSAATEKEKFWNFRSVRSRYFLLHQLANILQGSGYCLPSIYLPTYARVVFGTSTWLSTLTLILLNTSATVGLAIMGALTDRFHSRTCVLISAIGSFLSVFLFWGLSINLPMLYLFCVLFGLFAGCWPSVWPAVMKEAAERGETRGHGYVDTLMIYGLLCVGRGLGNIISGPLSETLEGGHPWKGQLIGGYGSGFGALIIYTGASSILSGMNTLWGHLL</sequence>
<dbReference type="InterPro" id="IPR020846">
    <property type="entry name" value="MFS_dom"/>
</dbReference>
<feature type="transmembrane region" description="Helical" evidence="3">
    <location>
        <begin position="379"/>
        <end position="398"/>
    </location>
</feature>
<feature type="domain" description="Major facilitator superfamily (MFS) profile" evidence="4">
    <location>
        <begin position="245"/>
        <end position="443"/>
    </location>
</feature>
<dbReference type="Gene3D" id="1.20.1250.20">
    <property type="entry name" value="MFS general substrate transporter like domains"/>
    <property type="match status" value="2"/>
</dbReference>
<keyword evidence="6" id="KW-1185">Reference proteome</keyword>
<dbReference type="PROSITE" id="PS50850">
    <property type="entry name" value="MFS"/>
    <property type="match status" value="1"/>
</dbReference>
<keyword evidence="3" id="KW-0812">Transmembrane</keyword>
<feature type="transmembrane region" description="Helical" evidence="3">
    <location>
        <begin position="245"/>
        <end position="267"/>
    </location>
</feature>
<dbReference type="OrthoDB" id="2213137at2759"/>
<evidence type="ECO:0000256" key="2">
    <source>
        <dbReference type="ARBA" id="ARBA00006727"/>
    </source>
</evidence>
<feature type="transmembrane region" description="Helical" evidence="3">
    <location>
        <begin position="200"/>
        <end position="219"/>
    </location>
</feature>
<feature type="transmembrane region" description="Helical" evidence="3">
    <location>
        <begin position="418"/>
        <end position="439"/>
    </location>
</feature>
<comment type="subcellular location">
    <subcellularLocation>
        <location evidence="1">Membrane</location>
        <topology evidence="1">Multi-pass membrane protein</topology>
    </subcellularLocation>
</comment>
<dbReference type="GO" id="GO:0022857">
    <property type="term" value="F:transmembrane transporter activity"/>
    <property type="evidence" value="ECO:0007669"/>
    <property type="project" value="InterPro"/>
</dbReference>
<evidence type="ECO:0000313" key="5">
    <source>
        <dbReference type="EMBL" id="KAF2176508.1"/>
    </source>
</evidence>
<evidence type="ECO:0000313" key="6">
    <source>
        <dbReference type="Proteomes" id="UP000800200"/>
    </source>
</evidence>
<feature type="transmembrane region" description="Helical" evidence="3">
    <location>
        <begin position="279"/>
        <end position="300"/>
    </location>
</feature>
<evidence type="ECO:0000256" key="3">
    <source>
        <dbReference type="SAM" id="Phobius"/>
    </source>
</evidence>
<comment type="similarity">
    <text evidence="2">Belongs to the major facilitator superfamily. Monocarboxylate porter (TC 2.A.1.13) family.</text>
</comment>
<feature type="transmembrane region" description="Helical" evidence="3">
    <location>
        <begin position="312"/>
        <end position="330"/>
    </location>
</feature>
<dbReference type="EMBL" id="ML994707">
    <property type="protein sequence ID" value="KAF2176508.1"/>
    <property type="molecule type" value="Genomic_DNA"/>
</dbReference>
<feature type="transmembrane region" description="Helical" evidence="3">
    <location>
        <begin position="110"/>
        <end position="128"/>
    </location>
</feature>
<dbReference type="GO" id="GO:0016020">
    <property type="term" value="C:membrane"/>
    <property type="evidence" value="ECO:0007669"/>
    <property type="project" value="UniProtKB-SubCell"/>
</dbReference>
<dbReference type="Pfam" id="PF07690">
    <property type="entry name" value="MFS_1"/>
    <property type="match status" value="1"/>
</dbReference>
<feature type="transmembrane region" description="Helical" evidence="3">
    <location>
        <begin position="170"/>
        <end position="188"/>
    </location>
</feature>
<dbReference type="InterPro" id="IPR036259">
    <property type="entry name" value="MFS_trans_sf"/>
</dbReference>
<dbReference type="PANTHER" id="PTHR11360:SF287">
    <property type="entry name" value="MFS MONOCARBOXYLATE TRANSPORTER"/>
    <property type="match status" value="1"/>
</dbReference>
<keyword evidence="3" id="KW-0472">Membrane</keyword>
<evidence type="ECO:0000259" key="4">
    <source>
        <dbReference type="PROSITE" id="PS50850"/>
    </source>
</evidence>
<keyword evidence="3" id="KW-1133">Transmembrane helix</keyword>
<dbReference type="InterPro" id="IPR011701">
    <property type="entry name" value="MFS"/>
</dbReference>
<feature type="transmembrane region" description="Helical" evidence="3">
    <location>
        <begin position="336"/>
        <end position="358"/>
    </location>
</feature>
<name>A0A6A6DDG2_9PEZI</name>
<dbReference type="SUPFAM" id="SSF103473">
    <property type="entry name" value="MFS general substrate transporter"/>
    <property type="match status" value="1"/>
</dbReference>
<evidence type="ECO:0000256" key="1">
    <source>
        <dbReference type="ARBA" id="ARBA00004141"/>
    </source>
</evidence>
<feature type="transmembrane region" description="Helical" evidence="3">
    <location>
        <begin position="75"/>
        <end position="98"/>
    </location>
</feature>
<dbReference type="InterPro" id="IPR050327">
    <property type="entry name" value="Proton-linked_MCT"/>
</dbReference>
<accession>A0A6A6DDG2</accession>
<proteinExistence type="inferred from homology"/>
<feature type="transmembrane region" description="Helical" evidence="3">
    <location>
        <begin position="134"/>
        <end position="158"/>
    </location>
</feature>
<dbReference type="AlphaFoldDB" id="A0A6A6DDG2"/>
<protein>
    <submittedName>
        <fullName evidence="5">MFS general substrate transporter</fullName>
    </submittedName>
</protein>
<gene>
    <name evidence="5" type="ORF">K469DRAFT_606938</name>
</gene>
<dbReference type="Proteomes" id="UP000800200">
    <property type="component" value="Unassembled WGS sequence"/>
</dbReference>
<organism evidence="5 6">
    <name type="scientific">Zopfia rhizophila CBS 207.26</name>
    <dbReference type="NCBI Taxonomy" id="1314779"/>
    <lineage>
        <taxon>Eukaryota</taxon>
        <taxon>Fungi</taxon>
        <taxon>Dikarya</taxon>
        <taxon>Ascomycota</taxon>
        <taxon>Pezizomycotina</taxon>
        <taxon>Dothideomycetes</taxon>
        <taxon>Dothideomycetes incertae sedis</taxon>
        <taxon>Zopfiaceae</taxon>
        <taxon>Zopfia</taxon>
    </lineage>
</organism>
<dbReference type="PANTHER" id="PTHR11360">
    <property type="entry name" value="MONOCARBOXYLATE TRANSPORTER"/>
    <property type="match status" value="1"/>
</dbReference>
<reference evidence="5" key="1">
    <citation type="journal article" date="2020" name="Stud. Mycol.">
        <title>101 Dothideomycetes genomes: a test case for predicting lifestyles and emergence of pathogens.</title>
        <authorList>
            <person name="Haridas S."/>
            <person name="Albert R."/>
            <person name="Binder M."/>
            <person name="Bloem J."/>
            <person name="Labutti K."/>
            <person name="Salamov A."/>
            <person name="Andreopoulos B."/>
            <person name="Baker S."/>
            <person name="Barry K."/>
            <person name="Bills G."/>
            <person name="Bluhm B."/>
            <person name="Cannon C."/>
            <person name="Castanera R."/>
            <person name="Culley D."/>
            <person name="Daum C."/>
            <person name="Ezra D."/>
            <person name="Gonzalez J."/>
            <person name="Henrissat B."/>
            <person name="Kuo A."/>
            <person name="Liang C."/>
            <person name="Lipzen A."/>
            <person name="Lutzoni F."/>
            <person name="Magnuson J."/>
            <person name="Mondo S."/>
            <person name="Nolan M."/>
            <person name="Ohm R."/>
            <person name="Pangilinan J."/>
            <person name="Park H.-J."/>
            <person name="Ramirez L."/>
            <person name="Alfaro M."/>
            <person name="Sun H."/>
            <person name="Tritt A."/>
            <person name="Yoshinaga Y."/>
            <person name="Zwiers L.-H."/>
            <person name="Turgeon B."/>
            <person name="Goodwin S."/>
            <person name="Spatafora J."/>
            <person name="Crous P."/>
            <person name="Grigoriev I."/>
        </authorList>
    </citation>
    <scope>NUCLEOTIDE SEQUENCE</scope>
    <source>
        <strain evidence="5">CBS 207.26</strain>
    </source>
</reference>